<dbReference type="Pfam" id="PF00076">
    <property type="entry name" value="RRM_1"/>
    <property type="match status" value="1"/>
</dbReference>
<keyword evidence="5" id="KW-0539">Nucleus</keyword>
<protein>
    <recommendedName>
        <fullName evidence="7">RRM domain-containing protein</fullName>
    </recommendedName>
</protein>
<dbReference type="InterPro" id="IPR035979">
    <property type="entry name" value="RBD_domain_sf"/>
</dbReference>
<dbReference type="InterPro" id="IPR051106">
    <property type="entry name" value="RNA-bind/splicing_reg"/>
</dbReference>
<dbReference type="PROSITE" id="PS50102">
    <property type="entry name" value="RRM"/>
    <property type="match status" value="1"/>
</dbReference>
<proteinExistence type="predicted"/>
<dbReference type="PANTHER" id="PTHR48028">
    <property type="entry name" value="GLYCINE-RICH RNA-BINDING PROTEIN RZ1A"/>
    <property type="match status" value="1"/>
</dbReference>
<reference evidence="8" key="2">
    <citation type="submission" date="2020-07" db="EMBL/GenBank/DDBJ databases">
        <authorList>
            <person name="Vera ALvarez R."/>
            <person name="Arias-Moreno D.M."/>
            <person name="Jimenez-Jacinto V."/>
            <person name="Jimenez-Bremont J.F."/>
            <person name="Swaminathan K."/>
            <person name="Moose S.P."/>
            <person name="Guerrero-Gonzalez M.L."/>
            <person name="Marino-Ramirez L."/>
            <person name="Landsman D."/>
            <person name="Rodriguez-Kessler M."/>
            <person name="Delgado-Sanchez P."/>
        </authorList>
    </citation>
    <scope>NUCLEOTIDE SEQUENCE</scope>
    <source>
        <tissue evidence="8">Cladode</tissue>
    </source>
</reference>
<sequence>MMGAAEEQRREFSVFVDNLPHELDRFGLKGIFQRAGSVSDVYIPQRRSRRNPTRFGFVRFWSKGDAIKSIHMLNNATVRGRKILVSMARYGKRRQRQISFESSRVWRKKKQEQNQMGKNEVQIVRMSQESQPYRKRLQGQVNSEFEEWLNRSLVCTS</sequence>
<keyword evidence="4" id="KW-0508">mRNA splicing</keyword>
<dbReference type="SUPFAM" id="SSF54928">
    <property type="entry name" value="RNA-binding domain, RBD"/>
    <property type="match status" value="1"/>
</dbReference>
<keyword evidence="2" id="KW-0507">mRNA processing</keyword>
<comment type="subcellular location">
    <subcellularLocation>
        <location evidence="1">Nucleus</location>
    </subcellularLocation>
</comment>
<dbReference type="AlphaFoldDB" id="A0A7C9D911"/>
<organism evidence="8">
    <name type="scientific">Opuntia streptacantha</name>
    <name type="common">Prickly pear cactus</name>
    <name type="synonym">Opuntia cardona</name>
    <dbReference type="NCBI Taxonomy" id="393608"/>
    <lineage>
        <taxon>Eukaryota</taxon>
        <taxon>Viridiplantae</taxon>
        <taxon>Streptophyta</taxon>
        <taxon>Embryophyta</taxon>
        <taxon>Tracheophyta</taxon>
        <taxon>Spermatophyta</taxon>
        <taxon>Magnoliopsida</taxon>
        <taxon>eudicotyledons</taxon>
        <taxon>Gunneridae</taxon>
        <taxon>Pentapetalae</taxon>
        <taxon>Caryophyllales</taxon>
        <taxon>Cactineae</taxon>
        <taxon>Cactaceae</taxon>
        <taxon>Opuntioideae</taxon>
        <taxon>Opuntia</taxon>
    </lineage>
</organism>
<dbReference type="InterPro" id="IPR012677">
    <property type="entry name" value="Nucleotide-bd_a/b_plait_sf"/>
</dbReference>
<dbReference type="Gene3D" id="3.30.70.330">
    <property type="match status" value="1"/>
</dbReference>
<accession>A0A7C9D911</accession>
<evidence type="ECO:0000256" key="3">
    <source>
        <dbReference type="ARBA" id="ARBA00022884"/>
    </source>
</evidence>
<evidence type="ECO:0000256" key="1">
    <source>
        <dbReference type="ARBA" id="ARBA00004123"/>
    </source>
</evidence>
<reference evidence="8" key="1">
    <citation type="journal article" date="2013" name="J. Plant Res.">
        <title>Effect of fungi and light on seed germination of three Opuntia species from semiarid lands of central Mexico.</title>
        <authorList>
            <person name="Delgado-Sanchez P."/>
            <person name="Jimenez-Bremont J.F."/>
            <person name="Guerrero-Gonzalez Mde L."/>
            <person name="Flores J."/>
        </authorList>
    </citation>
    <scope>NUCLEOTIDE SEQUENCE</scope>
    <source>
        <tissue evidence="8">Cladode</tissue>
    </source>
</reference>
<evidence type="ECO:0000259" key="7">
    <source>
        <dbReference type="PROSITE" id="PS50102"/>
    </source>
</evidence>
<dbReference type="EMBL" id="GISG01101102">
    <property type="protein sequence ID" value="MBA4636582.1"/>
    <property type="molecule type" value="Transcribed_RNA"/>
</dbReference>
<dbReference type="GO" id="GO:0005634">
    <property type="term" value="C:nucleus"/>
    <property type="evidence" value="ECO:0007669"/>
    <property type="project" value="UniProtKB-SubCell"/>
</dbReference>
<evidence type="ECO:0000313" key="8">
    <source>
        <dbReference type="EMBL" id="MBA4636582.1"/>
    </source>
</evidence>
<dbReference type="GO" id="GO:0003723">
    <property type="term" value="F:RNA binding"/>
    <property type="evidence" value="ECO:0007669"/>
    <property type="project" value="UniProtKB-UniRule"/>
</dbReference>
<dbReference type="GO" id="GO:0008380">
    <property type="term" value="P:RNA splicing"/>
    <property type="evidence" value="ECO:0007669"/>
    <property type="project" value="UniProtKB-KW"/>
</dbReference>
<feature type="domain" description="RRM" evidence="7">
    <location>
        <begin position="12"/>
        <end position="90"/>
    </location>
</feature>
<evidence type="ECO:0000256" key="2">
    <source>
        <dbReference type="ARBA" id="ARBA00022664"/>
    </source>
</evidence>
<evidence type="ECO:0000256" key="6">
    <source>
        <dbReference type="PROSITE-ProRule" id="PRU00176"/>
    </source>
</evidence>
<dbReference type="SMART" id="SM00360">
    <property type="entry name" value="RRM"/>
    <property type="match status" value="1"/>
</dbReference>
<evidence type="ECO:0000256" key="5">
    <source>
        <dbReference type="ARBA" id="ARBA00023242"/>
    </source>
</evidence>
<evidence type="ECO:0000256" key="4">
    <source>
        <dbReference type="ARBA" id="ARBA00023187"/>
    </source>
</evidence>
<dbReference type="PANTHER" id="PTHR48028:SF4">
    <property type="entry name" value="SC35-LIKE SPLICING FACTOR"/>
    <property type="match status" value="1"/>
</dbReference>
<keyword evidence="3 6" id="KW-0694">RNA-binding</keyword>
<dbReference type="InterPro" id="IPR000504">
    <property type="entry name" value="RRM_dom"/>
</dbReference>
<name>A0A7C9D911_OPUST</name>
<dbReference type="GO" id="GO:0006397">
    <property type="term" value="P:mRNA processing"/>
    <property type="evidence" value="ECO:0007669"/>
    <property type="project" value="UniProtKB-KW"/>
</dbReference>
<dbReference type="CDD" id="cd00590">
    <property type="entry name" value="RRM_SF"/>
    <property type="match status" value="1"/>
</dbReference>